<dbReference type="Proteomes" id="UP000262379">
    <property type="component" value="Unassembled WGS sequence"/>
</dbReference>
<protein>
    <recommendedName>
        <fullName evidence="4">Glycosyltransferase RgtA/B/C/D-like domain-containing protein</fullName>
    </recommendedName>
</protein>
<reference evidence="3" key="1">
    <citation type="submission" date="2018-08" db="EMBL/GenBank/DDBJ databases">
        <authorList>
            <person name="Im W.T."/>
        </authorList>
    </citation>
    <scope>NUCLEOTIDE SEQUENCE [LARGE SCALE GENOMIC DNA]</scope>
    <source>
        <strain evidence="3">LA-28</strain>
    </source>
</reference>
<keyword evidence="1" id="KW-0472">Membrane</keyword>
<feature type="transmembrane region" description="Helical" evidence="1">
    <location>
        <begin position="412"/>
        <end position="429"/>
    </location>
</feature>
<evidence type="ECO:0000256" key="1">
    <source>
        <dbReference type="SAM" id="Phobius"/>
    </source>
</evidence>
<evidence type="ECO:0000313" key="3">
    <source>
        <dbReference type="Proteomes" id="UP000262379"/>
    </source>
</evidence>
<keyword evidence="1" id="KW-0812">Transmembrane</keyword>
<feature type="transmembrane region" description="Helical" evidence="1">
    <location>
        <begin position="49"/>
        <end position="66"/>
    </location>
</feature>
<proteinExistence type="predicted"/>
<feature type="transmembrane region" description="Helical" evidence="1">
    <location>
        <begin position="190"/>
        <end position="215"/>
    </location>
</feature>
<comment type="caution">
    <text evidence="2">The sequence shown here is derived from an EMBL/GenBank/DDBJ whole genome shotgun (WGS) entry which is preliminary data.</text>
</comment>
<dbReference type="EMBL" id="QURN01000014">
    <property type="protein sequence ID" value="RFC65679.1"/>
    <property type="molecule type" value="Genomic_DNA"/>
</dbReference>
<feature type="transmembrane region" description="Helical" evidence="1">
    <location>
        <begin position="222"/>
        <end position="243"/>
    </location>
</feature>
<sequence>MLENWQNYLLPEPVERAAFVAAVLSAVPIILVCAMTVVRQAQPPEYKKLLLLLPVAAFIAVIPTTRSTFLPDILFNDPKTYIGGSVWAQCGAYILFSALIAVILFAAFDKLFISSKAARIAILLVSAVLALFIGVIRVRSAAMIYNDIHFEAVFYSISQVAAGRTILVDLPAQYGLYAELLGPVISRTGVTVLGFTIFLSALQIIAVTALIMFAAKTIRTPLILALAILTLLFFIGNTWMLLWRNPIRVEYFQVWPIRLFFPAILVACFALFYRQRMGHGPMLCLSAIAGIGLIWNFDWGIPALGGIVLYALLQCLFGRPVQRNLINLTIVILVPILICMVFAVYLTIKGDNHVNWAMLLKYQSIFYGFGFGMLPVPRRPDPWMIVFGLYIYGLVVGIIAQVCRRPNLTSDSVLLLSVLGLGIFAYYQGRSHEVVLSFVLWPAALIAFILADNAVRAVKLKVLPKTMLLATVPTFVFGLTASTALILGIPRLATIGMTMLSTAFTVDSSSKAHANIAFVLGKADDGGPTVILAQGQAALYAETGLGSAISGPGIAEMLLKEDRDNLIRGLLANKVRHVFLDQKNQNITDGPFALLMEKYELADTSPTGILYLQPKQYQLQN</sequence>
<dbReference type="AlphaFoldDB" id="A0A371X8W3"/>
<feature type="transmembrane region" description="Helical" evidence="1">
    <location>
        <begin position="120"/>
        <end position="138"/>
    </location>
</feature>
<keyword evidence="1" id="KW-1133">Transmembrane helix</keyword>
<evidence type="ECO:0008006" key="4">
    <source>
        <dbReference type="Google" id="ProtNLM"/>
    </source>
</evidence>
<feature type="transmembrane region" description="Helical" evidence="1">
    <location>
        <begin position="285"/>
        <end position="313"/>
    </location>
</feature>
<feature type="transmembrane region" description="Helical" evidence="1">
    <location>
        <begin position="325"/>
        <end position="347"/>
    </location>
</feature>
<feature type="transmembrane region" description="Helical" evidence="1">
    <location>
        <begin position="86"/>
        <end position="108"/>
    </location>
</feature>
<feature type="transmembrane region" description="Helical" evidence="1">
    <location>
        <begin position="255"/>
        <end position="273"/>
    </location>
</feature>
<keyword evidence="3" id="KW-1185">Reference proteome</keyword>
<name>A0A371X8W3_9HYPH</name>
<feature type="transmembrane region" description="Helical" evidence="1">
    <location>
        <begin position="382"/>
        <end position="400"/>
    </location>
</feature>
<feature type="transmembrane region" description="Helical" evidence="1">
    <location>
        <begin position="435"/>
        <end position="455"/>
    </location>
</feature>
<feature type="transmembrane region" description="Helical" evidence="1">
    <location>
        <begin position="467"/>
        <end position="489"/>
    </location>
</feature>
<gene>
    <name evidence="2" type="ORF">DY251_16690</name>
</gene>
<evidence type="ECO:0000313" key="2">
    <source>
        <dbReference type="EMBL" id="RFC65679.1"/>
    </source>
</evidence>
<feature type="transmembrane region" description="Helical" evidence="1">
    <location>
        <begin position="17"/>
        <end position="37"/>
    </location>
</feature>
<accession>A0A371X8W3</accession>
<organism evidence="2 3">
    <name type="scientific">Mesorhizobium denitrificans</name>
    <dbReference type="NCBI Taxonomy" id="2294114"/>
    <lineage>
        <taxon>Bacteria</taxon>
        <taxon>Pseudomonadati</taxon>
        <taxon>Pseudomonadota</taxon>
        <taxon>Alphaproteobacteria</taxon>
        <taxon>Hyphomicrobiales</taxon>
        <taxon>Phyllobacteriaceae</taxon>
        <taxon>Mesorhizobium</taxon>
    </lineage>
</organism>